<accession>A0A7J7CZ22</accession>
<dbReference type="Pfam" id="PF12843">
    <property type="entry name" value="QSregVF_b"/>
    <property type="match status" value="1"/>
</dbReference>
<dbReference type="Proteomes" id="UP000593562">
    <property type="component" value="Unassembled WGS sequence"/>
</dbReference>
<reference evidence="2 3" key="1">
    <citation type="journal article" date="2020" name="Nat. Commun.">
        <title>Genome of Tripterygium wilfordii and identification of cytochrome P450 involved in triptolide biosynthesis.</title>
        <authorList>
            <person name="Tu L."/>
            <person name="Su P."/>
            <person name="Zhang Z."/>
            <person name="Gao L."/>
            <person name="Wang J."/>
            <person name="Hu T."/>
            <person name="Zhou J."/>
            <person name="Zhang Y."/>
            <person name="Zhao Y."/>
            <person name="Liu Y."/>
            <person name="Song Y."/>
            <person name="Tong Y."/>
            <person name="Lu Y."/>
            <person name="Yang J."/>
            <person name="Xu C."/>
            <person name="Jia M."/>
            <person name="Peters R.J."/>
            <person name="Huang L."/>
            <person name="Gao W."/>
        </authorList>
    </citation>
    <scope>NUCLEOTIDE SEQUENCE [LARGE SCALE GENOMIC DNA]</scope>
    <source>
        <strain evidence="3">cv. XIE 37</strain>
        <tissue evidence="2">Leaf</tissue>
    </source>
</reference>
<dbReference type="EMBL" id="JAAARO010000012">
    <property type="protein sequence ID" value="KAF5739209.1"/>
    <property type="molecule type" value="Genomic_DNA"/>
</dbReference>
<feature type="transmembrane region" description="Helical" evidence="1">
    <location>
        <begin position="28"/>
        <end position="49"/>
    </location>
</feature>
<evidence type="ECO:0000313" key="2">
    <source>
        <dbReference type="EMBL" id="KAF5739209.1"/>
    </source>
</evidence>
<keyword evidence="3" id="KW-1185">Reference proteome</keyword>
<dbReference type="InParanoid" id="A0A7J7CZ22"/>
<gene>
    <name evidence="2" type="ORF">HS088_TW12G00410</name>
</gene>
<keyword evidence="1" id="KW-1133">Transmembrane helix</keyword>
<keyword evidence="1" id="KW-0812">Transmembrane</keyword>
<dbReference type="GO" id="GO:0009536">
    <property type="term" value="C:plastid"/>
    <property type="evidence" value="ECO:0007669"/>
    <property type="project" value="TreeGrafter"/>
</dbReference>
<organism evidence="2 3">
    <name type="scientific">Tripterygium wilfordii</name>
    <name type="common">Thunder God vine</name>
    <dbReference type="NCBI Taxonomy" id="458696"/>
    <lineage>
        <taxon>Eukaryota</taxon>
        <taxon>Viridiplantae</taxon>
        <taxon>Streptophyta</taxon>
        <taxon>Embryophyta</taxon>
        <taxon>Tracheophyta</taxon>
        <taxon>Spermatophyta</taxon>
        <taxon>Magnoliopsida</taxon>
        <taxon>eudicotyledons</taxon>
        <taxon>Gunneridae</taxon>
        <taxon>Pentapetalae</taxon>
        <taxon>rosids</taxon>
        <taxon>fabids</taxon>
        <taxon>Celastrales</taxon>
        <taxon>Celastraceae</taxon>
        <taxon>Tripterygium</taxon>
    </lineage>
</organism>
<keyword evidence="1" id="KW-0472">Membrane</keyword>
<proteinExistence type="predicted"/>
<evidence type="ECO:0000313" key="3">
    <source>
        <dbReference type="Proteomes" id="UP000593562"/>
    </source>
</evidence>
<dbReference type="PANTHER" id="PTHR38357:SF1">
    <property type="entry name" value="EXPRESSED PROTEIN"/>
    <property type="match status" value="1"/>
</dbReference>
<name>A0A7J7CZ22_TRIWF</name>
<dbReference type="AlphaFoldDB" id="A0A7J7CZ22"/>
<comment type="caution">
    <text evidence="2">The sequence shown here is derived from an EMBL/GenBank/DDBJ whole genome shotgun (WGS) entry which is preliminary data.</text>
</comment>
<sequence length="291" mass="33767">MSITYPFSVFLINCVVLLPAQNLRFTDLYFALCFCCYFPLFPILMYLSLTYQFRPSSPISCSFNPRKPLTAPPARDLVIDFGKYKGKMLGTLPSTYLKWISNNLRARDFEHWANLADQVLQDPVYKDRIEWEFADNILRGKDYKNNANESADASLSEISERFGWDNGDKIGWRKVNFELLGTSNGGRIPRKVSSATNCDSESVEEERVKREKVRVLSVSEERRRGRRERMRSKKREETVGMEDKMGIIEEKKGKIENGVDGDKSRTVEIYENPFPGREGLVKEVLRRRKFI</sequence>
<dbReference type="InterPro" id="IPR024530">
    <property type="entry name" value="QSregVF_b"/>
</dbReference>
<protein>
    <submittedName>
        <fullName evidence="2">Uncharacterized protein</fullName>
    </submittedName>
</protein>
<evidence type="ECO:0000256" key="1">
    <source>
        <dbReference type="SAM" id="Phobius"/>
    </source>
</evidence>
<dbReference type="PANTHER" id="PTHR38357">
    <property type="entry name" value="EXPRESSED PROTEIN"/>
    <property type="match status" value="1"/>
</dbReference>
<dbReference type="FunCoup" id="A0A7J7CZ22">
    <property type="interactions" value="649"/>
</dbReference>